<evidence type="ECO:0000313" key="3">
    <source>
        <dbReference type="Proteomes" id="UP000516231"/>
    </source>
</evidence>
<dbReference type="Proteomes" id="UP000516231">
    <property type="component" value="Segment"/>
</dbReference>
<sequence>MITTGHLPDPGTAPRCRGRPHERTRT</sequence>
<accession>A0A7G9W352</accession>
<name>A0A7G9W352_9CAUD</name>
<feature type="region of interest" description="Disordered" evidence="1">
    <location>
        <begin position="1"/>
        <end position="26"/>
    </location>
</feature>
<gene>
    <name evidence="2" type="primary">43</name>
    <name evidence="2" type="ORF">SEA_VIOLETZ_43</name>
</gene>
<protein>
    <submittedName>
        <fullName evidence="2">Uncharacterized protein</fullName>
    </submittedName>
</protein>
<evidence type="ECO:0000256" key="1">
    <source>
        <dbReference type="SAM" id="MobiDB-lite"/>
    </source>
</evidence>
<evidence type="ECO:0000313" key="2">
    <source>
        <dbReference type="EMBL" id="QNO13065.1"/>
    </source>
</evidence>
<reference evidence="2 3" key="1">
    <citation type="submission" date="2020-08" db="EMBL/GenBank/DDBJ databases">
        <authorList>
            <person name="Applegate J.M."/>
            <person name="Elsey S.G."/>
            <person name="Frerichs V.R."/>
            <person name="Gentilo M."/>
            <person name="Jackson G."/>
            <person name="Knight-Lieberman V.G."/>
            <person name="Ly A.U."/>
            <person name="Morgan-McNeil M."/>
            <person name="Schebell M.S."/>
            <person name="Securro M.K."/>
            <person name="Cevasco M.E."/>
            <person name="Williams D.C."/>
            <person name="Garlena R.A."/>
            <person name="Russell D.A."/>
            <person name="Pope W.H."/>
            <person name="Jacobs-Sera D."/>
            <person name="Hatfull G.F."/>
        </authorList>
    </citation>
    <scope>NUCLEOTIDE SEQUENCE [LARGE SCALE GENOMIC DNA]</scope>
</reference>
<organism evidence="2 3">
    <name type="scientific">Mycobacterium phage VioletZ</name>
    <dbReference type="NCBI Taxonomy" id="2768140"/>
    <lineage>
        <taxon>Viruses</taxon>
        <taxon>Duplodnaviria</taxon>
        <taxon>Heunggongvirae</taxon>
        <taxon>Uroviricota</taxon>
        <taxon>Caudoviricetes</taxon>
        <taxon>Bclasvirinae</taxon>
        <taxon>Coopervirus</taxon>
        <taxon>Coopervirus brownCNA</taxon>
    </lineage>
</organism>
<proteinExistence type="predicted"/>
<dbReference type="EMBL" id="MT897910">
    <property type="protein sequence ID" value="QNO13065.1"/>
    <property type="molecule type" value="Genomic_DNA"/>
</dbReference>